<keyword evidence="5" id="KW-1185">Reference proteome</keyword>
<keyword evidence="3" id="KW-1133">Transmembrane helix</keyword>
<feature type="region of interest" description="Disordered" evidence="2">
    <location>
        <begin position="330"/>
        <end position="368"/>
    </location>
</feature>
<feature type="region of interest" description="Disordered" evidence="2">
    <location>
        <begin position="124"/>
        <end position="189"/>
    </location>
</feature>
<evidence type="ECO:0000313" key="4">
    <source>
        <dbReference type="EMBL" id="PAV20783.1"/>
    </source>
</evidence>
<keyword evidence="1" id="KW-0175">Coiled coil</keyword>
<dbReference type="Proteomes" id="UP000217199">
    <property type="component" value="Unassembled WGS sequence"/>
</dbReference>
<feature type="compositionally biased region" description="Polar residues" evidence="2">
    <location>
        <begin position="523"/>
        <end position="539"/>
    </location>
</feature>
<feature type="region of interest" description="Disordered" evidence="2">
    <location>
        <begin position="518"/>
        <end position="594"/>
    </location>
</feature>
<evidence type="ECO:0000313" key="5">
    <source>
        <dbReference type="Proteomes" id="UP000217199"/>
    </source>
</evidence>
<name>A0A286UMF8_9AGAM</name>
<dbReference type="STRING" id="2282107.A0A286UMF8"/>
<feature type="compositionally biased region" description="Basic and acidic residues" evidence="2">
    <location>
        <begin position="295"/>
        <end position="310"/>
    </location>
</feature>
<organism evidence="4 5">
    <name type="scientific">Pyrrhoderma noxium</name>
    <dbReference type="NCBI Taxonomy" id="2282107"/>
    <lineage>
        <taxon>Eukaryota</taxon>
        <taxon>Fungi</taxon>
        <taxon>Dikarya</taxon>
        <taxon>Basidiomycota</taxon>
        <taxon>Agaricomycotina</taxon>
        <taxon>Agaricomycetes</taxon>
        <taxon>Hymenochaetales</taxon>
        <taxon>Hymenochaetaceae</taxon>
        <taxon>Pyrrhoderma</taxon>
    </lineage>
</organism>
<dbReference type="OrthoDB" id="9451547at2759"/>
<feature type="compositionally biased region" description="Low complexity" evidence="2">
    <location>
        <begin position="330"/>
        <end position="367"/>
    </location>
</feature>
<comment type="caution">
    <text evidence="4">The sequence shown here is derived from an EMBL/GenBank/DDBJ whole genome shotgun (WGS) entry which is preliminary data.</text>
</comment>
<feature type="compositionally biased region" description="Low complexity" evidence="2">
    <location>
        <begin position="141"/>
        <end position="159"/>
    </location>
</feature>
<evidence type="ECO:0000256" key="2">
    <source>
        <dbReference type="SAM" id="MobiDB-lite"/>
    </source>
</evidence>
<dbReference type="AlphaFoldDB" id="A0A286UMF8"/>
<feature type="compositionally biased region" description="Low complexity" evidence="2">
    <location>
        <begin position="730"/>
        <end position="742"/>
    </location>
</feature>
<gene>
    <name evidence="4" type="ORF">PNOK_0341000</name>
</gene>
<feature type="transmembrane region" description="Helical" evidence="3">
    <location>
        <begin position="774"/>
        <end position="792"/>
    </location>
</feature>
<sequence length="811" mass="89977">MLSSDCQKTPRPKAPARVRRTSKTFVNTVNDWQSPPPYAPRANDTLSVRQSLPTLLGSPIAATSQLIYHDDPWTSSLNFDNHEGIREKSREELEELLRRANAVIKEREQELNHTSDLCRELAESNSTLKSRNDSLIHRLPSSRPSSPLHSSGSPYSSPSTQGRDISLPTLPGYSNLAPPRRRRHARHVSSTPAELALLADQNAELLTKLADLEAEATRSEQAGKRRLRALENEIETLREELERSRSESEHPRDLPQDFPLVISQDGAPAGIDNELVKLYKKLAREAKVRELKAKTRPWDLSEEDSTKDFAPKNLTPGLPFTSKLVSKVSSSLSPQSTPETQSSAHTLSSKSLNTLLSPTSGPTSTTPREQALVSQLLLKIRELEETNTQLAADQLSSRTRLRHAQTETESIRRLCEFISNEADLDLELEILDSDEGGTQGINDGEPLALKNMPKKAKTIRLRPVSRMASMDFGKSKSIGRVRRYSSVECFNEELPAKSTSAFPKESVIKKRKPVSGLFDEWSDTSNQESSPLINPTKKSTNLDRCFSDSSYMSSKRSLNNPLDNDNTMGQSLEDELSGDRSEGEPEADGMPSLGSELGLQLQNIIPAPFHARTQSIAELLRVAEISSPISAPPSFGMLLPFPSKSSNEVNDEEVTDPKQEGGRRITNSRLRRVREDGSYRRTLSVASMPGGLEEFSLDLDNDSDSSVISTSYEESALHRPSTPTNNIPMTPTLTLTKSSSPKSSHRPLRHQPSSRLQLNDPKSRNKYTSLVVEIWLWLQFVVVIVVVVCAMARVGPKGVFRAPPTSKKNTH</sequence>
<evidence type="ECO:0000256" key="3">
    <source>
        <dbReference type="SAM" id="Phobius"/>
    </source>
</evidence>
<protein>
    <submittedName>
        <fullName evidence="4">Uncharacterized protein</fullName>
    </submittedName>
</protein>
<feature type="coiled-coil region" evidence="1">
    <location>
        <begin position="79"/>
        <end position="113"/>
    </location>
</feature>
<dbReference type="InParanoid" id="A0A286UMF8"/>
<keyword evidence="3" id="KW-0812">Transmembrane</keyword>
<reference evidence="4 5" key="1">
    <citation type="journal article" date="2017" name="Mol. Ecol.">
        <title>Comparative and population genomic landscape of Phellinus noxius: A hypervariable fungus causing root rot in trees.</title>
        <authorList>
            <person name="Chung C.L."/>
            <person name="Lee T.J."/>
            <person name="Akiba M."/>
            <person name="Lee H.H."/>
            <person name="Kuo T.H."/>
            <person name="Liu D."/>
            <person name="Ke H.M."/>
            <person name="Yokoi T."/>
            <person name="Roa M.B."/>
            <person name="Lu M.J."/>
            <person name="Chang Y.Y."/>
            <person name="Ann P.J."/>
            <person name="Tsai J.N."/>
            <person name="Chen C.Y."/>
            <person name="Tzean S.S."/>
            <person name="Ota Y."/>
            <person name="Hattori T."/>
            <person name="Sahashi N."/>
            <person name="Liou R.F."/>
            <person name="Kikuchi T."/>
            <person name="Tsai I.J."/>
        </authorList>
    </citation>
    <scope>NUCLEOTIDE SEQUENCE [LARGE SCALE GENOMIC DNA]</scope>
    <source>
        <strain evidence="4 5">FFPRI411160</strain>
    </source>
</reference>
<proteinExistence type="predicted"/>
<accession>A0A286UMF8</accession>
<feature type="region of interest" description="Disordered" evidence="2">
    <location>
        <begin position="239"/>
        <end position="259"/>
    </location>
</feature>
<evidence type="ECO:0000256" key="1">
    <source>
        <dbReference type="SAM" id="Coils"/>
    </source>
</evidence>
<feature type="region of interest" description="Disordered" evidence="2">
    <location>
        <begin position="295"/>
        <end position="316"/>
    </location>
</feature>
<keyword evidence="3" id="KW-0472">Membrane</keyword>
<feature type="region of interest" description="Disordered" evidence="2">
    <location>
        <begin position="712"/>
        <end position="761"/>
    </location>
</feature>
<dbReference type="EMBL" id="NBII01000003">
    <property type="protein sequence ID" value="PAV20783.1"/>
    <property type="molecule type" value="Genomic_DNA"/>
</dbReference>
<feature type="compositionally biased region" description="Polar residues" evidence="2">
    <location>
        <begin position="547"/>
        <end position="570"/>
    </location>
</feature>
<feature type="compositionally biased region" description="Basic and acidic residues" evidence="2">
    <location>
        <begin position="239"/>
        <end position="255"/>
    </location>
</feature>
<feature type="region of interest" description="Disordered" evidence="2">
    <location>
        <begin position="642"/>
        <end position="668"/>
    </location>
</feature>